<feature type="compositionally biased region" description="Polar residues" evidence="1">
    <location>
        <begin position="1"/>
        <end position="12"/>
    </location>
</feature>
<keyword evidence="3" id="KW-1185">Reference proteome</keyword>
<comment type="caution">
    <text evidence="2">The sequence shown here is derived from an EMBL/GenBank/DDBJ whole genome shotgun (WGS) entry which is preliminary data.</text>
</comment>
<feature type="compositionally biased region" description="Basic and acidic residues" evidence="1">
    <location>
        <begin position="40"/>
        <end position="51"/>
    </location>
</feature>
<dbReference type="AlphaFoldDB" id="A0AAW2ERP2"/>
<protein>
    <submittedName>
        <fullName evidence="2">Uncharacterized protein</fullName>
    </submittedName>
</protein>
<proteinExistence type="predicted"/>
<dbReference type="EMBL" id="JADYXP020000018">
    <property type="protein sequence ID" value="KAL0106419.1"/>
    <property type="molecule type" value="Genomic_DNA"/>
</dbReference>
<feature type="compositionally biased region" description="Basic and acidic residues" evidence="1">
    <location>
        <begin position="59"/>
        <end position="78"/>
    </location>
</feature>
<sequence length="109" mass="12574">MTPRASVSQSALQKEDSQPIPAPQQQPQQNGNIVPAGPSEVKEMGEQHEPSANDLQQKQQKDVVERPNIIDEEKNNLEEEQRKQKLYSCIYTCNLFDQSFIFFSFCYRK</sequence>
<organism evidence="2 3">
    <name type="scientific">Cardiocondyla obscurior</name>
    <dbReference type="NCBI Taxonomy" id="286306"/>
    <lineage>
        <taxon>Eukaryota</taxon>
        <taxon>Metazoa</taxon>
        <taxon>Ecdysozoa</taxon>
        <taxon>Arthropoda</taxon>
        <taxon>Hexapoda</taxon>
        <taxon>Insecta</taxon>
        <taxon>Pterygota</taxon>
        <taxon>Neoptera</taxon>
        <taxon>Endopterygota</taxon>
        <taxon>Hymenoptera</taxon>
        <taxon>Apocrita</taxon>
        <taxon>Aculeata</taxon>
        <taxon>Formicoidea</taxon>
        <taxon>Formicidae</taxon>
        <taxon>Myrmicinae</taxon>
        <taxon>Cardiocondyla</taxon>
    </lineage>
</organism>
<reference evidence="2 3" key="1">
    <citation type="submission" date="2023-03" db="EMBL/GenBank/DDBJ databases">
        <title>High recombination rates correlate with genetic variation in Cardiocondyla obscurior ants.</title>
        <authorList>
            <person name="Errbii M."/>
        </authorList>
    </citation>
    <scope>NUCLEOTIDE SEQUENCE [LARGE SCALE GENOMIC DNA]</scope>
    <source>
        <strain evidence="2">Alpha-2009</strain>
        <tissue evidence="2">Whole body</tissue>
    </source>
</reference>
<accession>A0AAW2ERP2</accession>
<feature type="region of interest" description="Disordered" evidence="1">
    <location>
        <begin position="1"/>
        <end position="78"/>
    </location>
</feature>
<name>A0AAW2ERP2_9HYME</name>
<evidence type="ECO:0000313" key="3">
    <source>
        <dbReference type="Proteomes" id="UP001430953"/>
    </source>
</evidence>
<evidence type="ECO:0000313" key="2">
    <source>
        <dbReference type="EMBL" id="KAL0106419.1"/>
    </source>
</evidence>
<gene>
    <name evidence="2" type="ORF">PUN28_016265</name>
</gene>
<evidence type="ECO:0000256" key="1">
    <source>
        <dbReference type="SAM" id="MobiDB-lite"/>
    </source>
</evidence>
<dbReference type="Proteomes" id="UP001430953">
    <property type="component" value="Unassembled WGS sequence"/>
</dbReference>